<evidence type="ECO:0000256" key="2">
    <source>
        <dbReference type="SAM" id="SignalP"/>
    </source>
</evidence>
<evidence type="ECO:0000313" key="4">
    <source>
        <dbReference type="Proteomes" id="UP001497482"/>
    </source>
</evidence>
<proteinExistence type="predicted"/>
<feature type="compositionally biased region" description="Low complexity" evidence="1">
    <location>
        <begin position="34"/>
        <end position="56"/>
    </location>
</feature>
<dbReference type="AlphaFoldDB" id="A0AAV2K9L4"/>
<accession>A0AAV2K9L4</accession>
<keyword evidence="2" id="KW-0732">Signal</keyword>
<evidence type="ECO:0000313" key="3">
    <source>
        <dbReference type="EMBL" id="CAL1586621.1"/>
    </source>
</evidence>
<dbReference type="Proteomes" id="UP001497482">
    <property type="component" value="Chromosome 17"/>
</dbReference>
<feature type="signal peptide" evidence="2">
    <location>
        <begin position="1"/>
        <end position="24"/>
    </location>
</feature>
<organism evidence="3 4">
    <name type="scientific">Knipowitschia caucasica</name>
    <name type="common">Caucasian dwarf goby</name>
    <name type="synonym">Pomatoschistus caucasicus</name>
    <dbReference type="NCBI Taxonomy" id="637954"/>
    <lineage>
        <taxon>Eukaryota</taxon>
        <taxon>Metazoa</taxon>
        <taxon>Chordata</taxon>
        <taxon>Craniata</taxon>
        <taxon>Vertebrata</taxon>
        <taxon>Euteleostomi</taxon>
        <taxon>Actinopterygii</taxon>
        <taxon>Neopterygii</taxon>
        <taxon>Teleostei</taxon>
        <taxon>Neoteleostei</taxon>
        <taxon>Acanthomorphata</taxon>
        <taxon>Gobiaria</taxon>
        <taxon>Gobiiformes</taxon>
        <taxon>Gobioidei</taxon>
        <taxon>Gobiidae</taxon>
        <taxon>Gobiinae</taxon>
        <taxon>Knipowitschia</taxon>
    </lineage>
</organism>
<gene>
    <name evidence="3" type="ORF">KC01_LOCUS16650</name>
</gene>
<reference evidence="3 4" key="1">
    <citation type="submission" date="2024-04" db="EMBL/GenBank/DDBJ databases">
        <authorList>
            <person name="Waldvogel A.-M."/>
            <person name="Schoenle A."/>
        </authorList>
    </citation>
    <scope>NUCLEOTIDE SEQUENCE [LARGE SCALE GENOMIC DNA]</scope>
</reference>
<keyword evidence="4" id="KW-1185">Reference proteome</keyword>
<protein>
    <submittedName>
        <fullName evidence="3">Uncharacterized protein</fullName>
    </submittedName>
</protein>
<feature type="chain" id="PRO_5043797042" evidence="2">
    <location>
        <begin position="25"/>
        <end position="81"/>
    </location>
</feature>
<sequence length="81" mass="8445">MWKMCPFHFGLLLCALCVTTQVVSQNLTQVNATASTNTNTTQQPYSSSTNSTSPTGAGAGLRSGGIGALLAPVLLALHRYC</sequence>
<evidence type="ECO:0000256" key="1">
    <source>
        <dbReference type="SAM" id="MobiDB-lite"/>
    </source>
</evidence>
<feature type="region of interest" description="Disordered" evidence="1">
    <location>
        <begin position="34"/>
        <end position="64"/>
    </location>
</feature>
<dbReference type="EMBL" id="OZ035839">
    <property type="protein sequence ID" value="CAL1586621.1"/>
    <property type="molecule type" value="Genomic_DNA"/>
</dbReference>
<name>A0AAV2K9L4_KNICA</name>